<dbReference type="Proteomes" id="UP000219465">
    <property type="component" value="Unassembled WGS sequence"/>
</dbReference>
<dbReference type="AlphaFoldDB" id="A0A286HLK2"/>
<dbReference type="RefSeq" id="WP_097103947.1">
    <property type="nucleotide sequence ID" value="NZ_OCPC01000001.1"/>
</dbReference>
<keyword evidence="3" id="KW-1185">Reference proteome</keyword>
<protein>
    <submittedName>
        <fullName evidence="2">Uncharacterized protein DUF1127</fullName>
    </submittedName>
</protein>
<sequence>MKIFSRARSWMKSRQTAQQLANLSNETLADIGLTRFDIDNVARGLRTR</sequence>
<evidence type="ECO:0000313" key="3">
    <source>
        <dbReference type="Proteomes" id="UP000219465"/>
    </source>
</evidence>
<dbReference type="Pfam" id="PF06568">
    <property type="entry name" value="YjiS-like"/>
    <property type="match status" value="1"/>
</dbReference>
<evidence type="ECO:0000259" key="1">
    <source>
        <dbReference type="Pfam" id="PF06568"/>
    </source>
</evidence>
<gene>
    <name evidence="2" type="ORF">SAMN05877838_0091</name>
</gene>
<accession>A0A286HLK2</accession>
<dbReference type="InterPro" id="IPR009506">
    <property type="entry name" value="YjiS-like"/>
</dbReference>
<dbReference type="OrthoDB" id="8244198at2"/>
<organism evidence="2 3">
    <name type="scientific">Hoeflea halophila</name>
    <dbReference type="NCBI Taxonomy" id="714899"/>
    <lineage>
        <taxon>Bacteria</taxon>
        <taxon>Pseudomonadati</taxon>
        <taxon>Pseudomonadota</taxon>
        <taxon>Alphaproteobacteria</taxon>
        <taxon>Hyphomicrobiales</taxon>
        <taxon>Rhizobiaceae</taxon>
        <taxon>Hoeflea</taxon>
    </lineage>
</organism>
<feature type="domain" description="YjiS-like" evidence="1">
    <location>
        <begin position="4"/>
        <end position="38"/>
    </location>
</feature>
<name>A0A286HLK2_9HYPH</name>
<proteinExistence type="predicted"/>
<evidence type="ECO:0000313" key="2">
    <source>
        <dbReference type="EMBL" id="SOE08376.1"/>
    </source>
</evidence>
<dbReference type="EMBL" id="OCPC01000001">
    <property type="protein sequence ID" value="SOE08376.1"/>
    <property type="molecule type" value="Genomic_DNA"/>
</dbReference>
<reference evidence="3" key="1">
    <citation type="submission" date="2017-08" db="EMBL/GenBank/DDBJ databases">
        <authorList>
            <person name="Varghese N."/>
            <person name="Submissions S."/>
        </authorList>
    </citation>
    <scope>NUCLEOTIDE SEQUENCE [LARGE SCALE GENOMIC DNA]</scope>
    <source>
        <strain evidence="3">KCTC 23107</strain>
    </source>
</reference>